<dbReference type="SUPFAM" id="SSF55874">
    <property type="entry name" value="ATPase domain of HSP90 chaperone/DNA topoisomerase II/histidine kinase"/>
    <property type="match status" value="1"/>
</dbReference>
<dbReference type="RefSeq" id="WP_311630935.1">
    <property type="nucleotide sequence ID" value="NZ_JAVREN010000017.1"/>
</dbReference>
<name>A0ABU2L909_9ACTN</name>
<dbReference type="InterPro" id="IPR050482">
    <property type="entry name" value="Sensor_HK_TwoCompSys"/>
</dbReference>
<dbReference type="PANTHER" id="PTHR24421">
    <property type="entry name" value="NITRATE/NITRITE SENSOR PROTEIN NARX-RELATED"/>
    <property type="match status" value="1"/>
</dbReference>
<dbReference type="GO" id="GO:0016301">
    <property type="term" value="F:kinase activity"/>
    <property type="evidence" value="ECO:0007669"/>
    <property type="project" value="UniProtKB-KW"/>
</dbReference>
<keyword evidence="8" id="KW-0902">Two-component regulatory system</keyword>
<dbReference type="Pfam" id="PF02518">
    <property type="entry name" value="HATPase_c"/>
    <property type="match status" value="1"/>
</dbReference>
<comment type="catalytic activity">
    <reaction evidence="1">
        <text>ATP + protein L-histidine = ADP + protein N-phospho-L-histidine.</text>
        <dbReference type="EC" id="2.7.13.3"/>
    </reaction>
</comment>
<evidence type="ECO:0000256" key="3">
    <source>
        <dbReference type="ARBA" id="ARBA00022553"/>
    </source>
</evidence>
<evidence type="ECO:0000256" key="1">
    <source>
        <dbReference type="ARBA" id="ARBA00000085"/>
    </source>
</evidence>
<evidence type="ECO:0000313" key="10">
    <source>
        <dbReference type="EMBL" id="MDT0307980.1"/>
    </source>
</evidence>
<evidence type="ECO:0000256" key="6">
    <source>
        <dbReference type="ARBA" id="ARBA00022777"/>
    </source>
</evidence>
<comment type="caution">
    <text evidence="10">The sequence shown here is derived from an EMBL/GenBank/DDBJ whole genome shotgun (WGS) entry which is preliminary data.</text>
</comment>
<dbReference type="CDD" id="cd16917">
    <property type="entry name" value="HATPase_UhpB-NarQ-NarX-like"/>
    <property type="match status" value="1"/>
</dbReference>
<dbReference type="EMBL" id="JAVREN010000017">
    <property type="protein sequence ID" value="MDT0307980.1"/>
    <property type="molecule type" value="Genomic_DNA"/>
</dbReference>
<keyword evidence="4" id="KW-0808">Transferase</keyword>
<gene>
    <name evidence="10" type="ORF">RM780_13535</name>
</gene>
<keyword evidence="5" id="KW-0547">Nucleotide-binding</keyword>
<keyword evidence="6 10" id="KW-0418">Kinase</keyword>
<evidence type="ECO:0000256" key="8">
    <source>
        <dbReference type="ARBA" id="ARBA00023012"/>
    </source>
</evidence>
<reference evidence="11" key="1">
    <citation type="submission" date="2023-07" db="EMBL/GenBank/DDBJ databases">
        <title>30 novel species of actinomycetes from the DSMZ collection.</title>
        <authorList>
            <person name="Nouioui I."/>
        </authorList>
    </citation>
    <scope>NUCLEOTIDE SEQUENCE [LARGE SCALE GENOMIC DNA]</scope>
    <source>
        <strain evidence="11">DSM 44917</strain>
    </source>
</reference>
<dbReference type="InterPro" id="IPR011712">
    <property type="entry name" value="Sig_transdc_His_kin_sub3_dim/P"/>
</dbReference>
<protein>
    <recommendedName>
        <fullName evidence="2">histidine kinase</fullName>
        <ecNumber evidence="2">2.7.13.3</ecNumber>
    </recommendedName>
</protein>
<keyword evidence="11" id="KW-1185">Reference proteome</keyword>
<dbReference type="PANTHER" id="PTHR24421:SF10">
    <property type="entry name" value="NITRATE_NITRITE SENSOR PROTEIN NARQ"/>
    <property type="match status" value="1"/>
</dbReference>
<keyword evidence="7" id="KW-0067">ATP-binding</keyword>
<dbReference type="Gene3D" id="1.20.5.1930">
    <property type="match status" value="1"/>
</dbReference>
<dbReference type="InterPro" id="IPR003594">
    <property type="entry name" value="HATPase_dom"/>
</dbReference>
<feature type="domain" description="Histidine kinase/HSP90-like ATPase" evidence="9">
    <location>
        <begin position="280"/>
        <end position="373"/>
    </location>
</feature>
<dbReference type="InterPro" id="IPR036890">
    <property type="entry name" value="HATPase_C_sf"/>
</dbReference>
<dbReference type="Pfam" id="PF07730">
    <property type="entry name" value="HisKA_3"/>
    <property type="match status" value="1"/>
</dbReference>
<evidence type="ECO:0000256" key="7">
    <source>
        <dbReference type="ARBA" id="ARBA00022840"/>
    </source>
</evidence>
<accession>A0ABU2L909</accession>
<sequence length="377" mass="39893">MERLHGLGRFGRELLLTLVVGGVTAADLASNVPGSREDDWLSWSVMAVSVAGLLAHRRHPMAAAAVTGVGALTWTVSGHLGELLNLPAMVCLYYVALAGSRRRTWRVALLAAFASGAAAVAAGQEEGVVPSPVLEMAIPLVPLLLGEVVRGRHEMARRAAAEHRRETARRVREERVRMARELHDVIAHTVSAMTVQAGVALDALDSRPEMTRSALRQVRESGRSAVRELRTTLAMLRDETDGPAQPLTPAPRLDGLPELIERLPLSVTLHAGKAGGLPPVVELAAYRIVQESLTNAVKHAGARRATVLVHPAGGHLLIEITNDGPPHAPAVAAGEGFGLLGMRERAHSVGGTLEYGPLPTGGFKVRATLPTAPEGPP</sequence>
<evidence type="ECO:0000313" key="11">
    <source>
        <dbReference type="Proteomes" id="UP001183388"/>
    </source>
</evidence>
<keyword evidence="3" id="KW-0597">Phosphoprotein</keyword>
<evidence type="ECO:0000256" key="4">
    <source>
        <dbReference type="ARBA" id="ARBA00022679"/>
    </source>
</evidence>
<organism evidence="10 11">
    <name type="scientific">Streptomyces boetiae</name>
    <dbReference type="NCBI Taxonomy" id="3075541"/>
    <lineage>
        <taxon>Bacteria</taxon>
        <taxon>Bacillati</taxon>
        <taxon>Actinomycetota</taxon>
        <taxon>Actinomycetes</taxon>
        <taxon>Kitasatosporales</taxon>
        <taxon>Streptomycetaceae</taxon>
        <taxon>Streptomyces</taxon>
    </lineage>
</organism>
<dbReference type="Gene3D" id="3.30.565.10">
    <property type="entry name" value="Histidine kinase-like ATPase, C-terminal domain"/>
    <property type="match status" value="1"/>
</dbReference>
<evidence type="ECO:0000256" key="5">
    <source>
        <dbReference type="ARBA" id="ARBA00022741"/>
    </source>
</evidence>
<dbReference type="SMART" id="SM00387">
    <property type="entry name" value="HATPase_c"/>
    <property type="match status" value="1"/>
</dbReference>
<dbReference type="EC" id="2.7.13.3" evidence="2"/>
<dbReference type="Proteomes" id="UP001183388">
    <property type="component" value="Unassembled WGS sequence"/>
</dbReference>
<evidence type="ECO:0000259" key="9">
    <source>
        <dbReference type="SMART" id="SM00387"/>
    </source>
</evidence>
<proteinExistence type="predicted"/>
<evidence type="ECO:0000256" key="2">
    <source>
        <dbReference type="ARBA" id="ARBA00012438"/>
    </source>
</evidence>